<keyword evidence="2" id="KW-1185">Reference proteome</keyword>
<name>A0A4R3Z7H1_9FIRM</name>
<proteinExistence type="predicted"/>
<organism evidence="1 2">
    <name type="scientific">Longibaculum muris</name>
    <dbReference type="NCBI Taxonomy" id="1796628"/>
    <lineage>
        <taxon>Bacteria</taxon>
        <taxon>Bacillati</taxon>
        <taxon>Bacillota</taxon>
        <taxon>Erysipelotrichia</taxon>
        <taxon>Erysipelotrichales</taxon>
        <taxon>Coprobacillaceae</taxon>
        <taxon>Longibaculum</taxon>
    </lineage>
</organism>
<gene>
    <name evidence="1" type="ORF">EDD60_102158</name>
</gene>
<dbReference type="EMBL" id="SMCQ01000002">
    <property type="protein sequence ID" value="TCW02193.1"/>
    <property type="molecule type" value="Genomic_DNA"/>
</dbReference>
<evidence type="ECO:0008006" key="3">
    <source>
        <dbReference type="Google" id="ProtNLM"/>
    </source>
</evidence>
<dbReference type="AlphaFoldDB" id="A0A4R3Z7H1"/>
<sequence length="61" mass="7120">MDNRLQETNFIIYKTKDGNVSVDVILKDETIWITQKGMAELFECSTDNIGLHLKNIYLEKE</sequence>
<evidence type="ECO:0000313" key="1">
    <source>
        <dbReference type="EMBL" id="TCW02193.1"/>
    </source>
</evidence>
<dbReference type="PANTHER" id="PTHR35810">
    <property type="entry name" value="CYTOPLASMIC PROTEIN-RELATED"/>
    <property type="match status" value="1"/>
</dbReference>
<accession>A0A4R3Z7H1</accession>
<evidence type="ECO:0000313" key="2">
    <source>
        <dbReference type="Proteomes" id="UP000295515"/>
    </source>
</evidence>
<protein>
    <recommendedName>
        <fullName evidence="3">Virulence RhuM family protein</fullName>
    </recommendedName>
</protein>
<dbReference type="Proteomes" id="UP000295515">
    <property type="component" value="Unassembled WGS sequence"/>
</dbReference>
<reference evidence="1 2" key="1">
    <citation type="submission" date="2019-03" db="EMBL/GenBank/DDBJ databases">
        <title>Genomic Encyclopedia of Type Strains, Phase IV (KMG-IV): sequencing the most valuable type-strain genomes for metagenomic binning, comparative biology and taxonomic classification.</title>
        <authorList>
            <person name="Goeker M."/>
        </authorList>
    </citation>
    <scope>NUCLEOTIDE SEQUENCE [LARGE SCALE GENOMIC DNA]</scope>
    <source>
        <strain evidence="1 2">DSM 29487</strain>
    </source>
</reference>
<dbReference type="GeneID" id="98916983"/>
<dbReference type="PANTHER" id="PTHR35810:SF1">
    <property type="entry name" value="CYTOPLASMIC PROTEIN"/>
    <property type="match status" value="1"/>
</dbReference>
<dbReference type="RefSeq" id="WP_066446452.1">
    <property type="nucleotide sequence ID" value="NZ_JANKBF010000003.1"/>
</dbReference>
<comment type="caution">
    <text evidence="1">The sequence shown here is derived from an EMBL/GenBank/DDBJ whole genome shotgun (WGS) entry which is preliminary data.</text>
</comment>